<name>A0AAV7J237_COTGL</name>
<dbReference type="PANTHER" id="PTHR14871">
    <property type="entry name" value="DYNEIN REGULATORY COMPLEX PROTEIN 9"/>
    <property type="match status" value="1"/>
</dbReference>
<comment type="subcellular location">
    <subcellularLocation>
        <location evidence="2">Cell projection</location>
    </subcellularLocation>
    <subcellularLocation>
        <location evidence="1">Cytoplasm</location>
        <location evidence="1">Cytoskeleton</location>
    </subcellularLocation>
</comment>
<keyword evidence="4" id="KW-0206">Cytoskeleton</keyword>
<keyword evidence="3" id="KW-0963">Cytoplasm</keyword>
<keyword evidence="9" id="KW-1185">Reference proteome</keyword>
<accession>A0AAV7J237</accession>
<sequence length="316" mass="36653">MEPGNYCRLYSAEKIPVSKAIALYVRELLEELLEEVEESGSFSTLIKLIENNTSRENNERDILVDYEKVQEAVKSFRKTLREFTIARNREMEALKAQLITLRMEKEKLEFKNELETQYASGWEKAQCEQSSLRCSIILKGLNTSLQDWLIRGKNERRVAREIEAFLKQNILANENAAERWRNRYNQEIKAYETKNNKLRSDIKMKLNRLEMLEDKFKSRQEFIDAYLAEKEAKRVQKEKEDYRRNCSIKIQSWWRGVMLSNEEPSPSASSSLAGDSGSNEEGKTHTPVLCSTLVGVNHHKGDSALNKSSRNTNTGI</sequence>
<feature type="compositionally biased region" description="Low complexity" evidence="7">
    <location>
        <begin position="264"/>
        <end position="279"/>
    </location>
</feature>
<dbReference type="GO" id="GO:0031514">
    <property type="term" value="C:motile cilium"/>
    <property type="evidence" value="ECO:0007669"/>
    <property type="project" value="TreeGrafter"/>
</dbReference>
<evidence type="ECO:0000256" key="7">
    <source>
        <dbReference type="SAM" id="MobiDB-lite"/>
    </source>
</evidence>
<evidence type="ECO:0000256" key="2">
    <source>
        <dbReference type="ARBA" id="ARBA00004316"/>
    </source>
</evidence>
<dbReference type="GO" id="GO:0005737">
    <property type="term" value="C:cytoplasm"/>
    <property type="evidence" value="ECO:0007669"/>
    <property type="project" value="TreeGrafter"/>
</dbReference>
<gene>
    <name evidence="8" type="ORF">KQX54_003673</name>
</gene>
<dbReference type="Proteomes" id="UP000826195">
    <property type="component" value="Unassembled WGS sequence"/>
</dbReference>
<evidence type="ECO:0000256" key="3">
    <source>
        <dbReference type="ARBA" id="ARBA00022490"/>
    </source>
</evidence>
<evidence type="ECO:0008006" key="10">
    <source>
        <dbReference type="Google" id="ProtNLM"/>
    </source>
</evidence>
<evidence type="ECO:0000256" key="1">
    <source>
        <dbReference type="ARBA" id="ARBA00004245"/>
    </source>
</evidence>
<dbReference type="AlphaFoldDB" id="A0AAV7J237"/>
<dbReference type="GO" id="GO:0005856">
    <property type="term" value="C:cytoskeleton"/>
    <property type="evidence" value="ECO:0007669"/>
    <property type="project" value="UniProtKB-SubCell"/>
</dbReference>
<comment type="caution">
    <text evidence="8">The sequence shown here is derived from an EMBL/GenBank/DDBJ whole genome shotgun (WGS) entry which is preliminary data.</text>
</comment>
<reference evidence="8 9" key="1">
    <citation type="journal article" date="2021" name="J. Hered.">
        <title>A chromosome-level genome assembly of the parasitoid wasp, Cotesia glomerata (Hymenoptera: Braconidae).</title>
        <authorList>
            <person name="Pinto B.J."/>
            <person name="Weis J.J."/>
            <person name="Gamble T."/>
            <person name="Ode P.J."/>
            <person name="Paul R."/>
            <person name="Zaspel J.M."/>
        </authorList>
    </citation>
    <scope>NUCLEOTIDE SEQUENCE [LARGE SCALE GENOMIC DNA]</scope>
    <source>
        <strain evidence="8">CgM1</strain>
    </source>
</reference>
<dbReference type="InterPro" id="IPR042618">
    <property type="entry name" value="IQCG"/>
</dbReference>
<dbReference type="PANTHER" id="PTHR14871:SF1">
    <property type="entry name" value="DYNEIN REGULATORY COMPLEX PROTEIN 9"/>
    <property type="match status" value="1"/>
</dbReference>
<keyword evidence="6" id="KW-0175">Coiled coil</keyword>
<dbReference type="GO" id="GO:0044782">
    <property type="term" value="P:cilium organization"/>
    <property type="evidence" value="ECO:0007669"/>
    <property type="project" value="TreeGrafter"/>
</dbReference>
<proteinExistence type="predicted"/>
<evidence type="ECO:0000313" key="8">
    <source>
        <dbReference type="EMBL" id="KAH0566740.1"/>
    </source>
</evidence>
<keyword evidence="5" id="KW-0966">Cell projection</keyword>
<protein>
    <recommendedName>
        <fullName evidence="10">Dynein regulatory complex protein 9</fullName>
    </recommendedName>
</protein>
<dbReference type="EMBL" id="JAHXZJ010000001">
    <property type="protein sequence ID" value="KAH0566740.1"/>
    <property type="molecule type" value="Genomic_DNA"/>
</dbReference>
<evidence type="ECO:0000256" key="6">
    <source>
        <dbReference type="SAM" id="Coils"/>
    </source>
</evidence>
<evidence type="ECO:0000256" key="4">
    <source>
        <dbReference type="ARBA" id="ARBA00023212"/>
    </source>
</evidence>
<evidence type="ECO:0000256" key="5">
    <source>
        <dbReference type="ARBA" id="ARBA00023273"/>
    </source>
</evidence>
<feature type="region of interest" description="Disordered" evidence="7">
    <location>
        <begin position="264"/>
        <end position="285"/>
    </location>
</feature>
<evidence type="ECO:0000313" key="9">
    <source>
        <dbReference type="Proteomes" id="UP000826195"/>
    </source>
</evidence>
<organism evidence="8 9">
    <name type="scientific">Cotesia glomerata</name>
    <name type="common">Lepidopteran parasitic wasp</name>
    <name type="synonym">Apanteles glomeratus</name>
    <dbReference type="NCBI Taxonomy" id="32391"/>
    <lineage>
        <taxon>Eukaryota</taxon>
        <taxon>Metazoa</taxon>
        <taxon>Ecdysozoa</taxon>
        <taxon>Arthropoda</taxon>
        <taxon>Hexapoda</taxon>
        <taxon>Insecta</taxon>
        <taxon>Pterygota</taxon>
        <taxon>Neoptera</taxon>
        <taxon>Endopterygota</taxon>
        <taxon>Hymenoptera</taxon>
        <taxon>Apocrita</taxon>
        <taxon>Ichneumonoidea</taxon>
        <taxon>Braconidae</taxon>
        <taxon>Microgastrinae</taxon>
        <taxon>Cotesia</taxon>
    </lineage>
</organism>
<feature type="coiled-coil region" evidence="6">
    <location>
        <begin position="181"/>
        <end position="245"/>
    </location>
</feature>